<gene>
    <name evidence="1" type="ORF">ElyMa_005066100</name>
</gene>
<dbReference type="AlphaFoldDB" id="A0AAV4JH74"/>
<keyword evidence="2" id="KW-1185">Reference proteome</keyword>
<organism evidence="1 2">
    <name type="scientific">Elysia marginata</name>
    <dbReference type="NCBI Taxonomy" id="1093978"/>
    <lineage>
        <taxon>Eukaryota</taxon>
        <taxon>Metazoa</taxon>
        <taxon>Spiralia</taxon>
        <taxon>Lophotrochozoa</taxon>
        <taxon>Mollusca</taxon>
        <taxon>Gastropoda</taxon>
        <taxon>Heterobranchia</taxon>
        <taxon>Euthyneura</taxon>
        <taxon>Panpulmonata</taxon>
        <taxon>Sacoglossa</taxon>
        <taxon>Placobranchoidea</taxon>
        <taxon>Plakobranchidae</taxon>
        <taxon>Elysia</taxon>
    </lineage>
</organism>
<sequence>MYTRGWKIQKKVKILDTSVSIDNGESYCLGWSLVVSETGQAIADEAKEKFEEIIGTSSEEGIRVKIWKKLEFYMNDRAANEKKSSRDLDKWRDEMLESHGEEATEVHHLHCAAHVLLGFHSYAISALKKVDFLPHSDMNLPVTLMLRPVIKRCL</sequence>
<evidence type="ECO:0000313" key="2">
    <source>
        <dbReference type="Proteomes" id="UP000762676"/>
    </source>
</evidence>
<name>A0AAV4JH74_9GAST</name>
<reference evidence="1 2" key="1">
    <citation type="journal article" date="2021" name="Elife">
        <title>Chloroplast acquisition without the gene transfer in kleptoplastic sea slugs, Plakobranchus ocellatus.</title>
        <authorList>
            <person name="Maeda T."/>
            <person name="Takahashi S."/>
            <person name="Yoshida T."/>
            <person name="Shimamura S."/>
            <person name="Takaki Y."/>
            <person name="Nagai Y."/>
            <person name="Toyoda A."/>
            <person name="Suzuki Y."/>
            <person name="Arimoto A."/>
            <person name="Ishii H."/>
            <person name="Satoh N."/>
            <person name="Nishiyama T."/>
            <person name="Hasebe M."/>
            <person name="Maruyama T."/>
            <person name="Minagawa J."/>
            <person name="Obokata J."/>
            <person name="Shigenobu S."/>
        </authorList>
    </citation>
    <scope>NUCLEOTIDE SEQUENCE [LARGE SCALE GENOMIC DNA]</scope>
</reference>
<dbReference type="Proteomes" id="UP000762676">
    <property type="component" value="Unassembled WGS sequence"/>
</dbReference>
<evidence type="ECO:0000313" key="1">
    <source>
        <dbReference type="EMBL" id="GFS20812.1"/>
    </source>
</evidence>
<accession>A0AAV4JH74</accession>
<comment type="caution">
    <text evidence="1">The sequence shown here is derived from an EMBL/GenBank/DDBJ whole genome shotgun (WGS) entry which is preliminary data.</text>
</comment>
<dbReference type="EMBL" id="BMAT01010136">
    <property type="protein sequence ID" value="GFS20812.1"/>
    <property type="molecule type" value="Genomic_DNA"/>
</dbReference>
<protein>
    <submittedName>
        <fullName evidence="1">Uncharacterized protein</fullName>
    </submittedName>
</protein>
<proteinExistence type="predicted"/>